<name>A0A2P2PKM9_RHIMU</name>
<evidence type="ECO:0000313" key="1">
    <source>
        <dbReference type="EMBL" id="MBX55298.1"/>
    </source>
</evidence>
<accession>A0A2P2PKM9</accession>
<dbReference type="AlphaFoldDB" id="A0A2P2PKM9"/>
<reference evidence="1" key="1">
    <citation type="submission" date="2018-02" db="EMBL/GenBank/DDBJ databases">
        <title>Rhizophora mucronata_Transcriptome.</title>
        <authorList>
            <person name="Meera S.P."/>
            <person name="Sreeshan A."/>
            <person name="Augustine A."/>
        </authorList>
    </citation>
    <scope>NUCLEOTIDE SEQUENCE</scope>
    <source>
        <tissue evidence="1">Leaf</tissue>
    </source>
</reference>
<proteinExistence type="predicted"/>
<protein>
    <submittedName>
        <fullName evidence="1">Uncharacterized protein</fullName>
    </submittedName>
</protein>
<sequence length="45" mass="5185">MMRWKDTSGCRISMWASPFELHAGVSVAKMCLKPQIFIVQVQFLL</sequence>
<dbReference type="EMBL" id="GGEC01074814">
    <property type="protein sequence ID" value="MBX55298.1"/>
    <property type="molecule type" value="Transcribed_RNA"/>
</dbReference>
<organism evidence="1">
    <name type="scientific">Rhizophora mucronata</name>
    <name type="common">Asiatic mangrove</name>
    <dbReference type="NCBI Taxonomy" id="61149"/>
    <lineage>
        <taxon>Eukaryota</taxon>
        <taxon>Viridiplantae</taxon>
        <taxon>Streptophyta</taxon>
        <taxon>Embryophyta</taxon>
        <taxon>Tracheophyta</taxon>
        <taxon>Spermatophyta</taxon>
        <taxon>Magnoliopsida</taxon>
        <taxon>eudicotyledons</taxon>
        <taxon>Gunneridae</taxon>
        <taxon>Pentapetalae</taxon>
        <taxon>rosids</taxon>
        <taxon>fabids</taxon>
        <taxon>Malpighiales</taxon>
        <taxon>Rhizophoraceae</taxon>
        <taxon>Rhizophora</taxon>
    </lineage>
</organism>